<dbReference type="Pfam" id="PF19077">
    <property type="entry name" value="Big_13"/>
    <property type="match status" value="2"/>
</dbReference>
<dbReference type="InterPro" id="IPR041498">
    <property type="entry name" value="Big_6"/>
</dbReference>
<proteinExistence type="predicted"/>
<organism evidence="4 5">
    <name type="scientific">Lentibacter algarum</name>
    <dbReference type="NCBI Taxonomy" id="576131"/>
    <lineage>
        <taxon>Bacteria</taxon>
        <taxon>Pseudomonadati</taxon>
        <taxon>Pseudomonadota</taxon>
        <taxon>Alphaproteobacteria</taxon>
        <taxon>Rhodobacterales</taxon>
        <taxon>Roseobacteraceae</taxon>
        <taxon>Lentibacter</taxon>
    </lineage>
</organism>
<dbReference type="GeneID" id="78123678"/>
<evidence type="ECO:0000313" key="5">
    <source>
        <dbReference type="Proteomes" id="UP000199026"/>
    </source>
</evidence>
<keyword evidence="5" id="KW-1185">Reference proteome</keyword>
<feature type="domain" description="Bacterial Ig" evidence="2">
    <location>
        <begin position="304"/>
        <end position="377"/>
    </location>
</feature>
<evidence type="ECO:0000259" key="3">
    <source>
        <dbReference type="Pfam" id="PF19077"/>
    </source>
</evidence>
<evidence type="ECO:0000259" key="1">
    <source>
        <dbReference type="Pfam" id="PF12245"/>
    </source>
</evidence>
<name>A0A1H3I6C8_9RHOB</name>
<feature type="domain" description="Bacterial Ig" evidence="2">
    <location>
        <begin position="796"/>
        <end position="865"/>
    </location>
</feature>
<reference evidence="4 5" key="1">
    <citation type="submission" date="2016-10" db="EMBL/GenBank/DDBJ databases">
        <authorList>
            <person name="de Groot N.N."/>
        </authorList>
    </citation>
    <scope>NUCLEOTIDE SEQUENCE [LARGE SCALE GENOMIC DNA]</scope>
    <source>
        <strain evidence="4 5">DSM 24677</strain>
    </source>
</reference>
<feature type="domain" description="Bacterial Ig-like" evidence="3">
    <location>
        <begin position="696"/>
        <end position="771"/>
    </location>
</feature>
<dbReference type="STRING" id="576131.SAMN05444486_101892"/>
<dbReference type="Pfam" id="PF12245">
    <property type="entry name" value="Big_3_2"/>
    <property type="match status" value="1"/>
</dbReference>
<gene>
    <name evidence="4" type="ORF">SAMN05444486_101892</name>
</gene>
<dbReference type="InterPro" id="IPR044016">
    <property type="entry name" value="Big_13"/>
</dbReference>
<dbReference type="Pfam" id="PF17936">
    <property type="entry name" value="Big_6"/>
    <property type="match status" value="2"/>
</dbReference>
<protein>
    <submittedName>
        <fullName evidence="4">Ig-like domain (Group 3)</fullName>
    </submittedName>
</protein>
<accession>A0A1H3I6C8</accession>
<dbReference type="NCBIfam" id="NF033510">
    <property type="entry name" value="Ca_tandemer"/>
    <property type="match status" value="6"/>
</dbReference>
<feature type="domain" description="Bacterial Ig-like" evidence="3">
    <location>
        <begin position="587"/>
        <end position="672"/>
    </location>
</feature>
<feature type="domain" description="Ig-like" evidence="1">
    <location>
        <begin position="521"/>
        <end position="574"/>
    </location>
</feature>
<dbReference type="InterPro" id="IPR013783">
    <property type="entry name" value="Ig-like_fold"/>
</dbReference>
<dbReference type="InterPro" id="IPR022038">
    <property type="entry name" value="Ig-like_bact"/>
</dbReference>
<evidence type="ECO:0000259" key="2">
    <source>
        <dbReference type="Pfam" id="PF17936"/>
    </source>
</evidence>
<dbReference type="Proteomes" id="UP000199026">
    <property type="component" value="Unassembled WGS sequence"/>
</dbReference>
<dbReference type="EMBL" id="FNPR01000001">
    <property type="protein sequence ID" value="SDY23263.1"/>
    <property type="molecule type" value="Genomic_DNA"/>
</dbReference>
<dbReference type="AlphaFoldDB" id="A0A1H3I6C8"/>
<sequence>MKPISFVARGGTGSVDRGNVSADQNFTAIQASAGGEYSFNLRQSDIVRYGRAGTNLEITLADGRVILLENFFDGSGTPVAKLYVSADTYISEVTLVDGANGELYGQYGVAETWGKYGAGDDLIFVDGTEVAHAAMGQEEEVSMLGAVGLLGGLGGVGTAAAVAGGIGVLGGVAGGGGGGGGTPVYVEPTVNDATVVIGGDDVTEADQVVEVTGTAQPGSQVVVTIGEEVVTVVSDANGDWSATFAGETFPADGGYAAGVVITEPNGTVTGLEGPSVTVDLTGPAINLADGVQSTGDLVTSADYSDGVEISGTGEAGAALTVTIGSVTHETVVGEDGSWSVTFSTSEVEGGEYETDVTIVSTDSYGNSTTTVETLVVDTISNVTFGGANGGADGVINGAEHGGGVTLTGTTQPGSSVVVTLDGVQHNATVDAQGNWTVRYSSSEVRTGDYTGNVSVTATDAVGNSSSTTGTVEFDTLVENYTINTTTGGSDNVVSASEALNGVNFGGTVEPGSTVMVNFAGIDRAANVAANGSWTVSYSAGEIPQSNGSTFTMTAVATDGAGNSSTLTQGVVVDNMAGSLTLSSAPIETDNIINAAEAADGVVVRGTSDAGNLVQVQMGTATVNVVTDASGNWTANFGASQIAGGQYTAPITATTTDAAGNSRTVTGSVEVDTEVRNLGVSVDNVTTDNVINGAERDDGVTFSGTTEAGSTSVVVTIDGVSRNATVNSAGSWSVTFPKNDLPDAEDTYQLQVAVTDRAGNTATASRDVEFDTFVNALSGGAVQEGSNTIFNASEIRDGITVSGQVEAGSTVTVDFGGATYNATVDANGNWTLDLPASAFSAEEYSADLVVNARDAAGNVDSLTQTIEIDAALPDTPEIFAETSVDDGYAAVWVQDSVDTQAVYEVAQDNSVTLIADENGAARVGGNNVFGFDEIVPDGSHLVVSATDAAGNVSSTFMALDDPGNSNIDMSSVNTGLAGLEIEAIDLTFAEDTNLTLSLNQIEAFAENSTTLAIHGGDDDTVNITGAVKTTATVSEGGQTYDVYTIGDDHTVLIDDDITVVI</sequence>
<dbReference type="Gene3D" id="2.60.40.10">
    <property type="entry name" value="Immunoglobulins"/>
    <property type="match status" value="7"/>
</dbReference>
<evidence type="ECO:0000313" key="4">
    <source>
        <dbReference type="EMBL" id="SDY23263.1"/>
    </source>
</evidence>
<dbReference type="RefSeq" id="WP_143037408.1">
    <property type="nucleotide sequence ID" value="NZ_CANMFH010000001.1"/>
</dbReference>
<dbReference type="OrthoDB" id="7858035at2"/>